<protein>
    <submittedName>
        <fullName evidence="1">Uncharacterized protein</fullName>
    </submittedName>
</protein>
<gene>
    <name evidence="1" type="ORF">HNQ39_003174</name>
</gene>
<dbReference type="Proteomes" id="UP000520814">
    <property type="component" value="Unassembled WGS sequence"/>
</dbReference>
<reference evidence="1 2" key="1">
    <citation type="submission" date="2020-08" db="EMBL/GenBank/DDBJ databases">
        <title>Genomic Encyclopedia of Type Strains, Phase IV (KMG-IV): sequencing the most valuable type-strain genomes for metagenomic binning, comparative biology and taxonomic classification.</title>
        <authorList>
            <person name="Goeker M."/>
        </authorList>
    </citation>
    <scope>NUCLEOTIDE SEQUENCE [LARGE SCALE GENOMIC DNA]</scope>
    <source>
        <strain evidence="1 2">DSM 23562</strain>
    </source>
</reference>
<dbReference type="RefSeq" id="WP_184198178.1">
    <property type="nucleotide sequence ID" value="NZ_JACHGW010000003.1"/>
</dbReference>
<keyword evidence="2" id="KW-1185">Reference proteome</keyword>
<comment type="caution">
    <text evidence="1">The sequence shown here is derived from an EMBL/GenBank/DDBJ whole genome shotgun (WGS) entry which is preliminary data.</text>
</comment>
<dbReference type="AlphaFoldDB" id="A0A7W9W6E1"/>
<accession>A0A7W9W6E1</accession>
<evidence type="ECO:0000313" key="1">
    <source>
        <dbReference type="EMBL" id="MBB6051364.1"/>
    </source>
</evidence>
<sequence length="157" mass="17002">MEKFTDEWLETTLRRALAEEPRPSQDAVGFALGLARMLPKPSRPSLLARLVSGGQPLATARGGEAQQRLYETDSHLITLWDEADAGTSRYLIGQVYDKVSGPLIPTTVTLLSAQSPEQDARQEGSEFHIAAVAPGTYALRCALLDTDILLPEIEVGG</sequence>
<name>A0A7W9W6E1_ARMRO</name>
<proteinExistence type="predicted"/>
<dbReference type="EMBL" id="JACHGW010000003">
    <property type="protein sequence ID" value="MBB6051364.1"/>
    <property type="molecule type" value="Genomic_DNA"/>
</dbReference>
<evidence type="ECO:0000313" key="2">
    <source>
        <dbReference type="Proteomes" id="UP000520814"/>
    </source>
</evidence>
<organism evidence="1 2">
    <name type="scientific">Armatimonas rosea</name>
    <dbReference type="NCBI Taxonomy" id="685828"/>
    <lineage>
        <taxon>Bacteria</taxon>
        <taxon>Bacillati</taxon>
        <taxon>Armatimonadota</taxon>
        <taxon>Armatimonadia</taxon>
        <taxon>Armatimonadales</taxon>
        <taxon>Armatimonadaceae</taxon>
        <taxon>Armatimonas</taxon>
    </lineage>
</organism>